<dbReference type="SUPFAM" id="SSF52540">
    <property type="entry name" value="P-loop containing nucleoside triphosphate hydrolases"/>
    <property type="match status" value="1"/>
</dbReference>
<dbReference type="InterPro" id="IPR027417">
    <property type="entry name" value="P-loop_NTPase"/>
</dbReference>
<accession>A0ABS9DZL6</accession>
<comment type="caution">
    <text evidence="1">The sequence shown here is derived from an EMBL/GenBank/DDBJ whole genome shotgun (WGS) entry which is preliminary data.</text>
</comment>
<keyword evidence="2" id="KW-1185">Reference proteome</keyword>
<evidence type="ECO:0000313" key="2">
    <source>
        <dbReference type="Proteomes" id="UP001521209"/>
    </source>
</evidence>
<dbReference type="RefSeq" id="WP_235705466.1">
    <property type="nucleotide sequence ID" value="NZ_JAKGBZ010000041.1"/>
</dbReference>
<name>A0ABS9DZL6_9PROT</name>
<organism evidence="1 2">
    <name type="scientific">Acidiphilium iwatense</name>
    <dbReference type="NCBI Taxonomy" id="768198"/>
    <lineage>
        <taxon>Bacteria</taxon>
        <taxon>Pseudomonadati</taxon>
        <taxon>Pseudomonadota</taxon>
        <taxon>Alphaproteobacteria</taxon>
        <taxon>Acetobacterales</taxon>
        <taxon>Acidocellaceae</taxon>
        <taxon>Acidiphilium</taxon>
    </lineage>
</organism>
<proteinExistence type="predicted"/>
<protein>
    <submittedName>
        <fullName evidence="1">Uncharacterized protein</fullName>
    </submittedName>
</protein>
<dbReference type="Proteomes" id="UP001521209">
    <property type="component" value="Unassembled WGS sequence"/>
</dbReference>
<reference evidence="1 2" key="1">
    <citation type="submission" date="2022-01" db="EMBL/GenBank/DDBJ databases">
        <authorList>
            <person name="Won M."/>
            <person name="Kim S.-J."/>
            <person name="Kwon S.-W."/>
        </authorList>
    </citation>
    <scope>NUCLEOTIDE SEQUENCE [LARGE SCALE GENOMIC DNA]</scope>
    <source>
        <strain evidence="1 2">KCTC 23505</strain>
    </source>
</reference>
<dbReference type="EMBL" id="JAKGBZ010000041">
    <property type="protein sequence ID" value="MCF3948181.1"/>
    <property type="molecule type" value="Genomic_DNA"/>
</dbReference>
<evidence type="ECO:0000313" key="1">
    <source>
        <dbReference type="EMBL" id="MCF3948181.1"/>
    </source>
</evidence>
<sequence length="284" mass="30500">MPERRPKSPTPATVEPEIPEVYVGIQRSSNLDRDKPLPVASLDLSGRAKCWLVVGRGRTGKTTLIRWVGERAASSDSPVALADLDRTNATLTSYLSGVIRAPILDDAGTVQWLQKIIGNTMTNHISALIDLGGGDTALVQLADEVPNMPDLVHDAGAELVVAYLLGPQPDDLSPLATLRNRGFSPAATVLVLNEGLLGPGVDLKTGFAGVQGHSVFRAAVDAGAAVVRFPRLIPAAEIEKRRISFIEARDALVQPALGPFDRARIRQWLDHMDYAFAPIATWLP</sequence>
<gene>
    <name evidence="1" type="ORF">L2A60_16015</name>
</gene>